<dbReference type="EC" id="1.-.-.-" evidence="7"/>
<dbReference type="InterPro" id="IPR014105">
    <property type="entry name" value="Carotenoid/retinoid_OxRdtase"/>
</dbReference>
<evidence type="ECO:0000256" key="4">
    <source>
        <dbReference type="ARBA" id="ARBA00038322"/>
    </source>
</evidence>
<dbReference type="GO" id="GO:0016491">
    <property type="term" value="F:oxidoreductase activity"/>
    <property type="evidence" value="ECO:0007669"/>
    <property type="project" value="UniProtKB-KW"/>
</dbReference>
<dbReference type="InterPro" id="IPR002937">
    <property type="entry name" value="Amino_oxidase"/>
</dbReference>
<dbReference type="EMBL" id="JALRMR010000014">
    <property type="protein sequence ID" value="MDT1974966.1"/>
    <property type="molecule type" value="Genomic_DNA"/>
</dbReference>
<gene>
    <name evidence="7" type="primary">crtI</name>
    <name evidence="7" type="ORF">MX635_11225</name>
</gene>
<comment type="similarity">
    <text evidence="4">Belongs to the carotenoid/retinoid oxidoreductase family. CrtN subfamily.</text>
</comment>
<dbReference type="Gene3D" id="3.50.50.60">
    <property type="entry name" value="FAD/NAD(P)-binding domain"/>
    <property type="match status" value="2"/>
</dbReference>
<dbReference type="PRINTS" id="PR00419">
    <property type="entry name" value="ADXRDTASE"/>
</dbReference>
<comment type="pathway">
    <text evidence="1 5">Carotenoid biosynthesis.</text>
</comment>
<name>A0AAW8RFT5_CARDV</name>
<protein>
    <submittedName>
        <fullName evidence="7">Phytoene desaturase family protein</fullName>
        <ecNumber evidence="7">1.-.-.-</ecNumber>
    </submittedName>
</protein>
<dbReference type="Pfam" id="PF01593">
    <property type="entry name" value="Amino_oxidase"/>
    <property type="match status" value="1"/>
</dbReference>
<organism evidence="7 8">
    <name type="scientific">Carnobacterium divergens</name>
    <name type="common">Lactobacillus divergens</name>
    <dbReference type="NCBI Taxonomy" id="2748"/>
    <lineage>
        <taxon>Bacteria</taxon>
        <taxon>Bacillati</taxon>
        <taxon>Bacillota</taxon>
        <taxon>Bacilli</taxon>
        <taxon>Lactobacillales</taxon>
        <taxon>Carnobacteriaceae</taxon>
        <taxon>Carnobacterium</taxon>
    </lineage>
</organism>
<sequence>MKTIAIIGAGVAGLATAARLQSKGYQVTIYEKNESIGGRMNVIQKDGFTFDLGPTIVMIPEVYQEVFRYCGKNPDDYIPMRQLTTIYDVYFSKDDCISVSSDLAQLQKMLETMEEGSTAGFLEFLTEIYKRYEIARKYFLERSFRSPLDFYNPMMIYQAMRLKTFDSADRLIKKYVSNDKIQKLLAFQTLYIGISPKQGPSLYSIIPMIELMFGVHFIEGGMRTVAVGMEKLCLELGVEIKVNSPVSKIVIEKNQAVGIQIEEDFYPHDHVICCADFPYAMNNLIDNKNTKGKYTPKKIDNMDYSCSVYILYLGVKRNLKGKIPLHNVIFSEDFDKNIDNIFDGELPLDPSVYVYIPSVEDETLAPTNMESVYILTPVPELKTAKFNWDNEENSNKLRTAVLNKLQTIPALENIECDIISETTLNPITIKEQFNGMYGAAFGLKPTLMQSNYYRPQNVSKSCKGLYFAGASVHPGAGVPIVLTSAMITANEVLKDDN</sequence>
<dbReference type="PANTHER" id="PTHR43734">
    <property type="entry name" value="PHYTOENE DESATURASE"/>
    <property type="match status" value="1"/>
</dbReference>
<dbReference type="AlphaFoldDB" id="A0AAW8RFT5"/>
<comment type="caution">
    <text evidence="7">The sequence shown here is derived from an EMBL/GenBank/DDBJ whole genome shotgun (WGS) entry which is preliminary data.</text>
</comment>
<dbReference type="RefSeq" id="WP_311780787.1">
    <property type="nucleotide sequence ID" value="NZ_JALRMR010000014.1"/>
</dbReference>
<dbReference type="InterPro" id="IPR036188">
    <property type="entry name" value="FAD/NAD-bd_sf"/>
</dbReference>
<dbReference type="GO" id="GO:0016117">
    <property type="term" value="P:carotenoid biosynthetic process"/>
    <property type="evidence" value="ECO:0007669"/>
    <property type="project" value="UniProtKB-KW"/>
</dbReference>
<accession>A0AAW8RFT5</accession>
<proteinExistence type="inferred from homology"/>
<evidence type="ECO:0000256" key="3">
    <source>
        <dbReference type="ARBA" id="ARBA00023002"/>
    </source>
</evidence>
<reference evidence="7" key="1">
    <citation type="submission" date="2022-04" db="EMBL/GenBank/DDBJ databases">
        <title>Draft genome sequences of lactic acid bacteria (LAB) strains involved in meat spoilage.</title>
        <authorList>
            <person name="Palevich N."/>
        </authorList>
    </citation>
    <scope>NUCLEOTIDE SEQUENCE</scope>
    <source>
        <strain evidence="7">9-14</strain>
    </source>
</reference>
<evidence type="ECO:0000256" key="1">
    <source>
        <dbReference type="ARBA" id="ARBA00004829"/>
    </source>
</evidence>
<keyword evidence="2 5" id="KW-0125">Carotenoid biosynthesis</keyword>
<evidence type="ECO:0000313" key="8">
    <source>
        <dbReference type="Proteomes" id="UP001249945"/>
    </source>
</evidence>
<dbReference type="NCBIfam" id="TIGR02734">
    <property type="entry name" value="crtI_fam"/>
    <property type="match status" value="1"/>
</dbReference>
<dbReference type="Proteomes" id="UP001249945">
    <property type="component" value="Unassembled WGS sequence"/>
</dbReference>
<dbReference type="SUPFAM" id="SSF51905">
    <property type="entry name" value="FAD/NAD(P)-binding domain"/>
    <property type="match status" value="1"/>
</dbReference>
<dbReference type="PANTHER" id="PTHR43734:SF1">
    <property type="entry name" value="PHYTOENE DESATURASE"/>
    <property type="match status" value="1"/>
</dbReference>
<evidence type="ECO:0000256" key="5">
    <source>
        <dbReference type="RuleBase" id="RU362075"/>
    </source>
</evidence>
<keyword evidence="3 5" id="KW-0560">Oxidoreductase</keyword>
<evidence type="ECO:0000256" key="2">
    <source>
        <dbReference type="ARBA" id="ARBA00022746"/>
    </source>
</evidence>
<feature type="domain" description="Amine oxidase" evidence="6">
    <location>
        <begin position="11"/>
        <end position="493"/>
    </location>
</feature>
<evidence type="ECO:0000259" key="6">
    <source>
        <dbReference type="Pfam" id="PF01593"/>
    </source>
</evidence>
<evidence type="ECO:0000313" key="7">
    <source>
        <dbReference type="EMBL" id="MDT1974966.1"/>
    </source>
</evidence>